<feature type="transmembrane region" description="Helical" evidence="1">
    <location>
        <begin position="304"/>
        <end position="327"/>
    </location>
</feature>
<feature type="transmembrane region" description="Helical" evidence="1">
    <location>
        <begin position="241"/>
        <end position="259"/>
    </location>
</feature>
<protein>
    <submittedName>
        <fullName evidence="3">DUF5009 domain-containing protein</fullName>
    </submittedName>
</protein>
<reference evidence="3" key="1">
    <citation type="journal article" date="2023" name="Comput. Struct. Biotechnol. J.">
        <title>Discovery of a novel marine Bacteroidetes with a rich repertoire of carbohydrate-active enzymes.</title>
        <authorList>
            <person name="Chen B."/>
            <person name="Liu G."/>
            <person name="Chen Q."/>
            <person name="Wang H."/>
            <person name="Liu L."/>
            <person name="Tang K."/>
        </authorList>
    </citation>
    <scope>NUCLEOTIDE SEQUENCE</scope>
    <source>
        <strain evidence="3">TK19036</strain>
    </source>
</reference>
<keyword evidence="1" id="KW-0472">Membrane</keyword>
<evidence type="ECO:0000259" key="2">
    <source>
        <dbReference type="Pfam" id="PF07786"/>
    </source>
</evidence>
<feature type="transmembrane region" description="Helical" evidence="1">
    <location>
        <begin position="97"/>
        <end position="118"/>
    </location>
</feature>
<gene>
    <name evidence="3" type="ORF">K4G66_04125</name>
</gene>
<feature type="transmembrane region" description="Helical" evidence="1">
    <location>
        <begin position="271"/>
        <end position="292"/>
    </location>
</feature>
<dbReference type="PANTHER" id="PTHR31061">
    <property type="entry name" value="LD22376P"/>
    <property type="match status" value="1"/>
</dbReference>
<accession>A0AA49GQ79</accession>
<feature type="transmembrane region" description="Helical" evidence="1">
    <location>
        <begin position="347"/>
        <end position="374"/>
    </location>
</feature>
<dbReference type="AlphaFoldDB" id="A0AA49GQ79"/>
<organism evidence="3">
    <name type="scientific">Roseihalotalea indica</name>
    <dbReference type="NCBI Taxonomy" id="2867963"/>
    <lineage>
        <taxon>Bacteria</taxon>
        <taxon>Pseudomonadati</taxon>
        <taxon>Bacteroidota</taxon>
        <taxon>Cytophagia</taxon>
        <taxon>Cytophagales</taxon>
        <taxon>Catalimonadaceae</taxon>
        <taxon>Roseihalotalea</taxon>
    </lineage>
</organism>
<feature type="transmembrane region" description="Helical" evidence="1">
    <location>
        <begin position="124"/>
        <end position="147"/>
    </location>
</feature>
<dbReference type="InterPro" id="IPR012429">
    <property type="entry name" value="HGSNAT_cat"/>
</dbReference>
<feature type="transmembrane region" description="Helical" evidence="1">
    <location>
        <begin position="210"/>
        <end position="229"/>
    </location>
</feature>
<reference evidence="3" key="2">
    <citation type="journal article" date="2024" name="Antonie Van Leeuwenhoek">
        <title>Roseihalotalea indica gen. nov., sp. nov., a halophilic Bacteroidetes from mesopelagic Southwest Indian Ocean with higher carbohydrate metabolic potential.</title>
        <authorList>
            <person name="Chen B."/>
            <person name="Zhang M."/>
            <person name="Lin D."/>
            <person name="Ye J."/>
            <person name="Tang K."/>
        </authorList>
    </citation>
    <scope>NUCLEOTIDE SEQUENCE</scope>
    <source>
        <strain evidence="3">TK19036</strain>
    </source>
</reference>
<dbReference type="PANTHER" id="PTHR31061:SF24">
    <property type="entry name" value="LD22376P"/>
    <property type="match status" value="1"/>
</dbReference>
<evidence type="ECO:0000256" key="1">
    <source>
        <dbReference type="SAM" id="Phobius"/>
    </source>
</evidence>
<keyword evidence="1" id="KW-0812">Transmembrane</keyword>
<feature type="transmembrane region" description="Helical" evidence="1">
    <location>
        <begin position="67"/>
        <end position="85"/>
    </location>
</feature>
<feature type="transmembrane region" description="Helical" evidence="1">
    <location>
        <begin position="24"/>
        <end position="47"/>
    </location>
</feature>
<dbReference type="EMBL" id="CP120682">
    <property type="protein sequence ID" value="WKN37894.1"/>
    <property type="molecule type" value="Genomic_DNA"/>
</dbReference>
<feature type="transmembrane region" description="Helical" evidence="1">
    <location>
        <begin position="154"/>
        <end position="174"/>
    </location>
</feature>
<evidence type="ECO:0000313" key="3">
    <source>
        <dbReference type="EMBL" id="WKN37894.1"/>
    </source>
</evidence>
<name>A0AA49GQ79_9BACT</name>
<sequence>MSETVATPSSSTHIKESRTPSKRLLSLDVLRGITIAGMIIVNTPGSWSHIYPPLHHAEWHGLTPTDLVFPFFLFMVGISITLALGKRVEQGTPSSGVVGKIIKRSLIIFALAMFLALFPEFDFSSLRVAGVLTRIALVYLVCSLLFLKLSWRGIAWLSGALLVGYWLMMVLIPVPGVGPANLEPGTNLAAWLDRLLVPGRLYQETWDPEGFLSTLPAIVTGFTGVLTGFWLRSSRTTEVKIIGMMVAGVLACMVGYLWHQTFPVNKNLWSSSYVLVSSGFALLLLGTLYWFIDVQHYRRWTPFFVAFGMNAITAYVLHGVLISAFHIPVNDAGQTLRGATYEGLTQIGLGANLASFVWAILYMLLCFVPIWIMYRRNIIVKI</sequence>
<proteinExistence type="predicted"/>
<dbReference type="Pfam" id="PF07786">
    <property type="entry name" value="HGSNAT_cat"/>
    <property type="match status" value="1"/>
</dbReference>
<feature type="domain" description="Heparan-alpha-glucosaminide N-acetyltransferase catalytic" evidence="2">
    <location>
        <begin position="23"/>
        <end position="240"/>
    </location>
</feature>
<keyword evidence="1" id="KW-1133">Transmembrane helix</keyword>